<keyword evidence="2" id="KW-0808">Transferase</keyword>
<reference evidence="5" key="1">
    <citation type="submission" date="2017-04" db="EMBL/GenBank/DDBJ databases">
        <title>Function of individual gut microbiota members based on whole genome sequencing of pure cultures obtained from chicken caecum.</title>
        <authorList>
            <person name="Medvecky M."/>
            <person name="Cejkova D."/>
            <person name="Polansky O."/>
            <person name="Karasova D."/>
            <person name="Kubasova T."/>
            <person name="Cizek A."/>
            <person name="Rychlik I."/>
        </authorList>
    </citation>
    <scope>NUCLEOTIDE SEQUENCE [LARGE SCALE GENOMIC DNA]</scope>
    <source>
        <strain evidence="5">An175</strain>
    </source>
</reference>
<dbReference type="SUPFAM" id="SSF53448">
    <property type="entry name" value="Nucleotide-diphospho-sugar transferases"/>
    <property type="match status" value="1"/>
</dbReference>
<dbReference type="PANTHER" id="PTHR22916">
    <property type="entry name" value="GLYCOSYLTRANSFERASE"/>
    <property type="match status" value="1"/>
</dbReference>
<dbReference type="Pfam" id="PF00535">
    <property type="entry name" value="Glycos_transf_2"/>
    <property type="match status" value="1"/>
</dbReference>
<evidence type="ECO:0000256" key="1">
    <source>
        <dbReference type="ARBA" id="ARBA00022676"/>
    </source>
</evidence>
<gene>
    <name evidence="4" type="ORF">B5F11_09045</name>
</gene>
<feature type="domain" description="Glycosyltransferase 2-like" evidence="3">
    <location>
        <begin position="59"/>
        <end position="221"/>
    </location>
</feature>
<accession>A0A1Y4N0N8</accession>
<sequence length="383" mass="45788">MRSLPACWPAQQRFYGRSTRRCSSSAGACSICMHRTCRRNKGEARTMRINNAEVTSLVSVIVPVYNQERYLEQCVNSILNQTYPHLEIILVNNGSKDRSGAICKKFARQDRRVRVLEIKKNISAGNGRNTGLDAATGEYISFIDSDDWIKPEFIEKLLCALLENDVPIAQCCYERAYWNNTFSDTLPYHEFRIFSGREMCKIMNEFIGMCGPMTMMWNKLYRAELFKDFRFYEKVAYEDMYSVYKLLYPLERVAFIPDRLAYWRQHGSSGTSRYSYKDFCIHEMYAYEERVRFFGMHNDRELYRLALKRMYYIATQHLYLQKRYVKDSRNVQDWLLDKIADIYRELMAMDCWSARTRSRMRFIRRFPEQFGYWSLHHKVDFRI</sequence>
<dbReference type="PANTHER" id="PTHR22916:SF51">
    <property type="entry name" value="GLYCOSYLTRANSFERASE EPSH-RELATED"/>
    <property type="match status" value="1"/>
</dbReference>
<dbReference type="Proteomes" id="UP000196386">
    <property type="component" value="Unassembled WGS sequence"/>
</dbReference>
<protein>
    <recommendedName>
        <fullName evidence="3">Glycosyltransferase 2-like domain-containing protein</fullName>
    </recommendedName>
</protein>
<dbReference type="CDD" id="cd00761">
    <property type="entry name" value="Glyco_tranf_GTA_type"/>
    <property type="match status" value="1"/>
</dbReference>
<keyword evidence="1" id="KW-0328">Glycosyltransferase</keyword>
<name>A0A1Y4N0N8_9FIRM</name>
<dbReference type="AlphaFoldDB" id="A0A1Y4N0N8"/>
<comment type="caution">
    <text evidence="4">The sequence shown here is derived from an EMBL/GenBank/DDBJ whole genome shotgun (WGS) entry which is preliminary data.</text>
</comment>
<dbReference type="EMBL" id="NFKP01000009">
    <property type="protein sequence ID" value="OUP69484.1"/>
    <property type="molecule type" value="Genomic_DNA"/>
</dbReference>
<dbReference type="Gene3D" id="3.90.550.10">
    <property type="entry name" value="Spore Coat Polysaccharide Biosynthesis Protein SpsA, Chain A"/>
    <property type="match status" value="1"/>
</dbReference>
<dbReference type="InterPro" id="IPR001173">
    <property type="entry name" value="Glyco_trans_2-like"/>
</dbReference>
<dbReference type="InterPro" id="IPR029044">
    <property type="entry name" value="Nucleotide-diphossugar_trans"/>
</dbReference>
<organism evidence="4 5">
    <name type="scientific">Anaerotruncus colihominis</name>
    <dbReference type="NCBI Taxonomy" id="169435"/>
    <lineage>
        <taxon>Bacteria</taxon>
        <taxon>Bacillati</taxon>
        <taxon>Bacillota</taxon>
        <taxon>Clostridia</taxon>
        <taxon>Eubacteriales</taxon>
        <taxon>Oscillospiraceae</taxon>
        <taxon>Anaerotruncus</taxon>
    </lineage>
</organism>
<evidence type="ECO:0000313" key="4">
    <source>
        <dbReference type="EMBL" id="OUP69484.1"/>
    </source>
</evidence>
<evidence type="ECO:0000259" key="3">
    <source>
        <dbReference type="Pfam" id="PF00535"/>
    </source>
</evidence>
<evidence type="ECO:0000256" key="2">
    <source>
        <dbReference type="ARBA" id="ARBA00022679"/>
    </source>
</evidence>
<dbReference type="GO" id="GO:0016757">
    <property type="term" value="F:glycosyltransferase activity"/>
    <property type="evidence" value="ECO:0007669"/>
    <property type="project" value="UniProtKB-KW"/>
</dbReference>
<proteinExistence type="predicted"/>
<evidence type="ECO:0000313" key="5">
    <source>
        <dbReference type="Proteomes" id="UP000196386"/>
    </source>
</evidence>